<organism evidence="1 2">
    <name type="scientific">Nocardia puris</name>
    <dbReference type="NCBI Taxonomy" id="208602"/>
    <lineage>
        <taxon>Bacteria</taxon>
        <taxon>Bacillati</taxon>
        <taxon>Actinomycetota</taxon>
        <taxon>Actinomycetes</taxon>
        <taxon>Mycobacteriales</taxon>
        <taxon>Nocardiaceae</taxon>
        <taxon>Nocardia</taxon>
    </lineage>
</organism>
<dbReference type="EMBL" id="QNRE01000002">
    <property type="protein sequence ID" value="RBO93620.1"/>
    <property type="molecule type" value="Genomic_DNA"/>
</dbReference>
<sequence length="198" mass="21668">MAVNDTTEREYLLPCGRDLERVWRRLDAVEAGLGDEHERACPHCRAARESLRALRSATRELIEEPEEPPPDLVTRIMSAVRAEARRGRTLALPTDEPGGVEVSEQAVAAVLRYAADTVPGVHARHCAVRTVGEGPDGELLADVEIAVAVGFPGTQVDEVVPLVRERVRAALAARIGLVAARLDVTVTDVYRKPKEDRR</sequence>
<dbReference type="OrthoDB" id="3711227at2"/>
<keyword evidence="2" id="KW-1185">Reference proteome</keyword>
<proteinExistence type="predicted"/>
<dbReference type="Proteomes" id="UP000252586">
    <property type="component" value="Unassembled WGS sequence"/>
</dbReference>
<protein>
    <submittedName>
        <fullName evidence="1">Putative alkaline shock family protein YloU</fullName>
    </submittedName>
</protein>
<reference evidence="1 2" key="1">
    <citation type="submission" date="2018-06" db="EMBL/GenBank/DDBJ databases">
        <title>Genomic Encyclopedia of Type Strains, Phase IV (KMG-IV): sequencing the most valuable type-strain genomes for metagenomic binning, comparative biology and taxonomic classification.</title>
        <authorList>
            <person name="Goeker M."/>
        </authorList>
    </citation>
    <scope>NUCLEOTIDE SEQUENCE [LARGE SCALE GENOMIC DNA]</scope>
    <source>
        <strain evidence="1 2">DSM 44599</strain>
    </source>
</reference>
<dbReference type="AlphaFoldDB" id="A0A366DU54"/>
<dbReference type="STRING" id="1210090.GCA_001613185_06986"/>
<evidence type="ECO:0000313" key="2">
    <source>
        <dbReference type="Proteomes" id="UP000252586"/>
    </source>
</evidence>
<name>A0A366DU54_9NOCA</name>
<dbReference type="RefSeq" id="WP_067514610.1">
    <property type="nucleotide sequence ID" value="NZ_QNRE01000002.1"/>
</dbReference>
<evidence type="ECO:0000313" key="1">
    <source>
        <dbReference type="EMBL" id="RBO93620.1"/>
    </source>
</evidence>
<comment type="caution">
    <text evidence="1">The sequence shown here is derived from an EMBL/GenBank/DDBJ whole genome shotgun (WGS) entry which is preliminary data.</text>
</comment>
<gene>
    <name evidence="1" type="ORF">DFR74_10236</name>
</gene>
<accession>A0A366DU54</accession>